<evidence type="ECO:0000313" key="7">
    <source>
        <dbReference type="Proteomes" id="UP001611548"/>
    </source>
</evidence>
<dbReference type="GO" id="GO:0051213">
    <property type="term" value="F:dioxygenase activity"/>
    <property type="evidence" value="ECO:0007669"/>
    <property type="project" value="UniProtKB-KW"/>
</dbReference>
<dbReference type="SUPFAM" id="SSF51197">
    <property type="entry name" value="Clavaminate synthase-like"/>
    <property type="match status" value="1"/>
</dbReference>
<protein>
    <submittedName>
        <fullName evidence="6">TauD/TfdA family dioxygenase</fullName>
    </submittedName>
</protein>
<evidence type="ECO:0000256" key="2">
    <source>
        <dbReference type="ARBA" id="ARBA00023002"/>
    </source>
</evidence>
<gene>
    <name evidence="6" type="ORF">ACH429_02460</name>
</gene>
<dbReference type="InterPro" id="IPR050411">
    <property type="entry name" value="AlphaKG_dependent_hydroxylases"/>
</dbReference>
<sequence length="300" mass="33016">MGTVENPVKTLTDLDEVQCNAVKTLLEETGAVHFRGFNVLTIDEFEEVAEALLGDLAAYKGGDAPRKAERGLVYNASGPDRTRAVRAHNELSYAPWHPGTLLFGCSIVAAEGGATTVFDGSRVYSILPPAVCDDFTERGITYIQHLPHAAGDPSGIKSWPETFETEDRDQVIEHCQEQYTSAKWTPIGLLTTNRTPGTIEVGADQRPAWFNQAHIWRKDPATVPDVTDMDRWESWIGYGATFGDGTEIPEEHMRQVAEALAACEVPVQWEAGDLLLVDNRAAMHGRKPYSGERQVFVAFA</sequence>
<evidence type="ECO:0000313" key="6">
    <source>
        <dbReference type="EMBL" id="MFI1963001.1"/>
    </source>
</evidence>
<dbReference type="Gene3D" id="3.60.130.10">
    <property type="entry name" value="Clavaminate synthase-like"/>
    <property type="match status" value="1"/>
</dbReference>
<keyword evidence="2" id="KW-0560">Oxidoreductase</keyword>
<reference evidence="6 7" key="1">
    <citation type="submission" date="2024-10" db="EMBL/GenBank/DDBJ databases">
        <title>The Natural Products Discovery Center: Release of the First 8490 Sequenced Strains for Exploring Actinobacteria Biosynthetic Diversity.</title>
        <authorList>
            <person name="Kalkreuter E."/>
            <person name="Kautsar S.A."/>
            <person name="Yang D."/>
            <person name="Bader C.D."/>
            <person name="Teijaro C.N."/>
            <person name="Fluegel L."/>
            <person name="Davis C.M."/>
            <person name="Simpson J.R."/>
            <person name="Lauterbach L."/>
            <person name="Steele A.D."/>
            <person name="Gui C."/>
            <person name="Meng S."/>
            <person name="Li G."/>
            <person name="Viehrig K."/>
            <person name="Ye F."/>
            <person name="Su P."/>
            <person name="Kiefer A.F."/>
            <person name="Nichols A."/>
            <person name="Cepeda A.J."/>
            <person name="Yan W."/>
            <person name="Fan B."/>
            <person name="Jiang Y."/>
            <person name="Adhikari A."/>
            <person name="Zheng C.-J."/>
            <person name="Schuster L."/>
            <person name="Cowan T.M."/>
            <person name="Smanski M.J."/>
            <person name="Chevrette M.G."/>
            <person name="De Carvalho L.P.S."/>
            <person name="Shen B."/>
        </authorList>
    </citation>
    <scope>NUCLEOTIDE SEQUENCE [LARGE SCALE GENOMIC DNA]</scope>
    <source>
        <strain evidence="6 7">NPDC020327</strain>
    </source>
</reference>
<comment type="caution">
    <text evidence="6">The sequence shown here is derived from an EMBL/GenBank/DDBJ whole genome shotgun (WGS) entry which is preliminary data.</text>
</comment>
<comment type="cofactor">
    <cofactor evidence="1">
        <name>Fe(2+)</name>
        <dbReference type="ChEBI" id="CHEBI:29033"/>
    </cofactor>
</comment>
<dbReference type="PANTHER" id="PTHR10696:SF56">
    <property type="entry name" value="TAUD_TFDA-LIKE DOMAIN-CONTAINING PROTEIN"/>
    <property type="match status" value="1"/>
</dbReference>
<keyword evidence="7" id="KW-1185">Reference proteome</keyword>
<evidence type="ECO:0000256" key="4">
    <source>
        <dbReference type="ARBA" id="ARBA00023194"/>
    </source>
</evidence>
<dbReference type="Proteomes" id="UP001611548">
    <property type="component" value="Unassembled WGS sequence"/>
</dbReference>
<dbReference type="Pfam" id="PF02668">
    <property type="entry name" value="TauD"/>
    <property type="match status" value="1"/>
</dbReference>
<organism evidence="6 7">
    <name type="scientific">Streptomyces pathocidini</name>
    <dbReference type="NCBI Taxonomy" id="1650571"/>
    <lineage>
        <taxon>Bacteria</taxon>
        <taxon>Bacillati</taxon>
        <taxon>Actinomycetota</taxon>
        <taxon>Actinomycetes</taxon>
        <taxon>Kitasatosporales</taxon>
        <taxon>Streptomycetaceae</taxon>
        <taxon>Streptomyces</taxon>
    </lineage>
</organism>
<keyword evidence="4" id="KW-0045">Antibiotic biosynthesis</keyword>
<dbReference type="RefSeq" id="WP_157859196.1">
    <property type="nucleotide sequence ID" value="NZ_JBIRWE010000001.1"/>
</dbReference>
<dbReference type="InterPro" id="IPR003819">
    <property type="entry name" value="TauD/TfdA-like"/>
</dbReference>
<keyword evidence="3" id="KW-0408">Iron</keyword>
<evidence type="ECO:0000259" key="5">
    <source>
        <dbReference type="Pfam" id="PF02668"/>
    </source>
</evidence>
<accession>A0ABW7UMB3</accession>
<proteinExistence type="predicted"/>
<dbReference type="PANTHER" id="PTHR10696">
    <property type="entry name" value="GAMMA-BUTYROBETAINE HYDROXYLASE-RELATED"/>
    <property type="match status" value="1"/>
</dbReference>
<evidence type="ECO:0000256" key="1">
    <source>
        <dbReference type="ARBA" id="ARBA00001954"/>
    </source>
</evidence>
<dbReference type="InterPro" id="IPR042098">
    <property type="entry name" value="TauD-like_sf"/>
</dbReference>
<name>A0ABW7UMB3_9ACTN</name>
<evidence type="ECO:0000256" key="3">
    <source>
        <dbReference type="ARBA" id="ARBA00023004"/>
    </source>
</evidence>
<feature type="domain" description="TauD/TfdA-like" evidence="5">
    <location>
        <begin position="10"/>
        <end position="296"/>
    </location>
</feature>
<dbReference type="EMBL" id="JBIRWE010000001">
    <property type="protein sequence ID" value="MFI1963001.1"/>
    <property type="molecule type" value="Genomic_DNA"/>
</dbReference>
<keyword evidence="6" id="KW-0223">Dioxygenase</keyword>